<evidence type="ECO:0000256" key="9">
    <source>
        <dbReference type="ARBA" id="ARBA00032183"/>
    </source>
</evidence>
<evidence type="ECO:0000313" key="10">
    <source>
        <dbReference type="Ensembl" id="ENSEBUP00000011827.1"/>
    </source>
</evidence>
<evidence type="ECO:0000256" key="4">
    <source>
        <dbReference type="ARBA" id="ARBA00022490"/>
    </source>
</evidence>
<dbReference type="AlphaFoldDB" id="A0A8C4Q924"/>
<dbReference type="Proteomes" id="UP000694388">
    <property type="component" value="Unplaced"/>
</dbReference>
<dbReference type="GO" id="GO:0005737">
    <property type="term" value="C:cytoplasm"/>
    <property type="evidence" value="ECO:0007669"/>
    <property type="project" value="TreeGrafter"/>
</dbReference>
<sequence length="183" mass="21105">MQQLLGDRYATFDLSLLRELFLQHLPPHVHMILAANAELARPATVDRLIISLTHYLHLNANCNRRLISNAATTLQPLNELLTTGKHPEVFRWLEKTLLAFKPSKMHCQCLTPDIKSQRRQHAEQQLIREQRLLEEAELERRILAITIIQATWRGFCVRKMLKSFKRGKGKKGGKGKGKGKKKK</sequence>
<dbReference type="SMART" id="SM00015">
    <property type="entry name" value="IQ"/>
    <property type="match status" value="1"/>
</dbReference>
<protein>
    <recommendedName>
        <fullName evidence="3">Dynein regulatory complex protein 9</fullName>
    </recommendedName>
    <alternativeName>
        <fullName evidence="9">IQ domain-containing protein G</fullName>
    </alternativeName>
</protein>
<dbReference type="CDD" id="cd23767">
    <property type="entry name" value="IQCD"/>
    <property type="match status" value="1"/>
</dbReference>
<dbReference type="GO" id="GO:0031514">
    <property type="term" value="C:motile cilium"/>
    <property type="evidence" value="ECO:0007669"/>
    <property type="project" value="TreeGrafter"/>
</dbReference>
<evidence type="ECO:0000256" key="7">
    <source>
        <dbReference type="ARBA" id="ARBA00023212"/>
    </source>
</evidence>
<evidence type="ECO:0000256" key="1">
    <source>
        <dbReference type="ARBA" id="ARBA00004611"/>
    </source>
</evidence>
<proteinExistence type="inferred from homology"/>
<evidence type="ECO:0000256" key="5">
    <source>
        <dbReference type="ARBA" id="ARBA00022846"/>
    </source>
</evidence>
<organism evidence="10 11">
    <name type="scientific">Eptatretus burgeri</name>
    <name type="common">Inshore hagfish</name>
    <dbReference type="NCBI Taxonomy" id="7764"/>
    <lineage>
        <taxon>Eukaryota</taxon>
        <taxon>Metazoa</taxon>
        <taxon>Chordata</taxon>
        <taxon>Craniata</taxon>
        <taxon>Vertebrata</taxon>
        <taxon>Cyclostomata</taxon>
        <taxon>Myxini</taxon>
        <taxon>Myxiniformes</taxon>
        <taxon>Myxinidae</taxon>
        <taxon>Eptatretinae</taxon>
        <taxon>Eptatretus</taxon>
    </lineage>
</organism>
<evidence type="ECO:0000256" key="3">
    <source>
        <dbReference type="ARBA" id="ARBA00013738"/>
    </source>
</evidence>
<accession>A0A8C4Q924</accession>
<keyword evidence="4" id="KW-0963">Cytoplasm</keyword>
<comment type="subcellular location">
    <subcellularLocation>
        <location evidence="1">Cytoplasm</location>
        <location evidence="1">Cytoskeleton</location>
        <location evidence="1">Flagellum axoneme</location>
    </subcellularLocation>
</comment>
<evidence type="ECO:0000313" key="11">
    <source>
        <dbReference type="Proteomes" id="UP000694388"/>
    </source>
</evidence>
<keyword evidence="8" id="KW-0966">Cell projection</keyword>
<keyword evidence="6" id="KW-0969">Cilium</keyword>
<reference evidence="10" key="1">
    <citation type="submission" date="2025-08" db="UniProtKB">
        <authorList>
            <consortium name="Ensembl"/>
        </authorList>
    </citation>
    <scope>IDENTIFICATION</scope>
</reference>
<dbReference type="GO" id="GO:0044782">
    <property type="term" value="P:cilium organization"/>
    <property type="evidence" value="ECO:0007669"/>
    <property type="project" value="TreeGrafter"/>
</dbReference>
<dbReference type="PANTHER" id="PTHR14871">
    <property type="entry name" value="DYNEIN REGULATORY COMPLEX PROTEIN 9"/>
    <property type="match status" value="1"/>
</dbReference>
<name>A0A8C4Q924_EPTBU</name>
<keyword evidence="7" id="KW-0206">Cytoskeleton</keyword>
<dbReference type="PANTHER" id="PTHR14871:SF1">
    <property type="entry name" value="DYNEIN REGULATORY COMPLEX PROTEIN 9"/>
    <property type="match status" value="1"/>
</dbReference>
<evidence type="ECO:0000256" key="6">
    <source>
        <dbReference type="ARBA" id="ARBA00023069"/>
    </source>
</evidence>
<comment type="similarity">
    <text evidence="2">Belongs to the DRC9 family.</text>
</comment>
<dbReference type="PROSITE" id="PS50096">
    <property type="entry name" value="IQ"/>
    <property type="match status" value="1"/>
</dbReference>
<dbReference type="InterPro" id="IPR042618">
    <property type="entry name" value="IQCG"/>
</dbReference>
<keyword evidence="11" id="KW-1185">Reference proteome</keyword>
<dbReference type="InterPro" id="IPR000048">
    <property type="entry name" value="IQ_motif_EF-hand-BS"/>
</dbReference>
<evidence type="ECO:0000256" key="2">
    <source>
        <dbReference type="ARBA" id="ARBA00008222"/>
    </source>
</evidence>
<keyword evidence="5" id="KW-0282">Flagellum</keyword>
<evidence type="ECO:0000256" key="8">
    <source>
        <dbReference type="ARBA" id="ARBA00023273"/>
    </source>
</evidence>
<reference evidence="10" key="2">
    <citation type="submission" date="2025-09" db="UniProtKB">
        <authorList>
            <consortium name="Ensembl"/>
        </authorList>
    </citation>
    <scope>IDENTIFICATION</scope>
</reference>
<dbReference type="Ensembl" id="ENSEBUT00000012404.1">
    <property type="protein sequence ID" value="ENSEBUP00000011827.1"/>
    <property type="gene ID" value="ENSEBUG00000007573.1"/>
</dbReference>